<keyword evidence="6 8" id="KW-1133">Transmembrane helix</keyword>
<dbReference type="AlphaFoldDB" id="A0A0R2APE1"/>
<dbReference type="GO" id="GO:0016036">
    <property type="term" value="P:cellular response to phosphate starvation"/>
    <property type="evidence" value="ECO:0007669"/>
    <property type="project" value="InterPro"/>
</dbReference>
<feature type="transmembrane region" description="Helical" evidence="8">
    <location>
        <begin position="12"/>
        <end position="38"/>
    </location>
</feature>
<dbReference type="GO" id="GO:0005886">
    <property type="term" value="C:plasma membrane"/>
    <property type="evidence" value="ECO:0007669"/>
    <property type="project" value="UniProtKB-SubCell"/>
</dbReference>
<evidence type="ECO:0000256" key="2">
    <source>
        <dbReference type="ARBA" id="ARBA00005632"/>
    </source>
</evidence>
<dbReference type="RefSeq" id="WP_056976188.1">
    <property type="nucleotide sequence ID" value="NZ_AYYP01000015.1"/>
</dbReference>
<dbReference type="InterPro" id="IPR009315">
    <property type="entry name" value="P_starv_induced_PsiE"/>
</dbReference>
<dbReference type="EMBL" id="AYYP01000015">
    <property type="protein sequence ID" value="KRM65395.1"/>
    <property type="molecule type" value="Genomic_DNA"/>
</dbReference>
<evidence type="ECO:0000256" key="3">
    <source>
        <dbReference type="ARBA" id="ARBA00021903"/>
    </source>
</evidence>
<name>A0A0R2APE1_9LACO</name>
<feature type="transmembrane region" description="Helical" evidence="8">
    <location>
        <begin position="90"/>
        <end position="109"/>
    </location>
</feature>
<dbReference type="InterPro" id="IPR020948">
    <property type="entry name" value="P_starv_induced_PsiE-like"/>
</dbReference>
<dbReference type="Proteomes" id="UP000051008">
    <property type="component" value="Unassembled WGS sequence"/>
</dbReference>
<dbReference type="PATRIC" id="fig|1423718.3.peg.1424"/>
<sequence>MKKLAERFEQLAQMLAQFFSGLSVIVIALLGLILLVRIGLELKVLVGLSLKLDAANNFYLIMDKIVAFFILFEFFAMIISALKNKGHVSITLLMGLGLTALLRNLLIIHDDYLDIILNVVGILLLVVGMAIYRHYVHQDSDQ</sequence>
<keyword evidence="5 8" id="KW-0812">Transmembrane</keyword>
<evidence type="ECO:0000256" key="5">
    <source>
        <dbReference type="ARBA" id="ARBA00022692"/>
    </source>
</evidence>
<dbReference type="PANTHER" id="PTHR37819">
    <property type="entry name" value="PROTEIN PSIE"/>
    <property type="match status" value="1"/>
</dbReference>
<feature type="transmembrane region" description="Helical" evidence="8">
    <location>
        <begin position="58"/>
        <end position="78"/>
    </location>
</feature>
<evidence type="ECO:0000256" key="1">
    <source>
        <dbReference type="ARBA" id="ARBA00004429"/>
    </source>
</evidence>
<evidence type="ECO:0000313" key="10">
    <source>
        <dbReference type="Proteomes" id="UP000051008"/>
    </source>
</evidence>
<keyword evidence="7 8" id="KW-0472">Membrane</keyword>
<protein>
    <recommendedName>
        <fullName evidence="3">Protein PsiE</fullName>
    </recommendedName>
</protein>
<comment type="caution">
    <text evidence="9">The sequence shown here is derived from an EMBL/GenBank/DDBJ whole genome shotgun (WGS) entry which is preliminary data.</text>
</comment>
<dbReference type="PANTHER" id="PTHR37819:SF1">
    <property type="entry name" value="PROTEIN PSIE"/>
    <property type="match status" value="1"/>
</dbReference>
<keyword evidence="4" id="KW-1003">Cell membrane</keyword>
<feature type="transmembrane region" description="Helical" evidence="8">
    <location>
        <begin position="115"/>
        <end position="132"/>
    </location>
</feature>
<evidence type="ECO:0000256" key="6">
    <source>
        <dbReference type="ARBA" id="ARBA00022989"/>
    </source>
</evidence>
<dbReference type="Pfam" id="PF06146">
    <property type="entry name" value="PsiE"/>
    <property type="match status" value="1"/>
</dbReference>
<evidence type="ECO:0000256" key="7">
    <source>
        <dbReference type="ARBA" id="ARBA00023136"/>
    </source>
</evidence>
<organism evidence="9 10">
    <name type="scientific">Ligilactobacillus agilis DSM 20509</name>
    <dbReference type="NCBI Taxonomy" id="1423718"/>
    <lineage>
        <taxon>Bacteria</taxon>
        <taxon>Bacillati</taxon>
        <taxon>Bacillota</taxon>
        <taxon>Bacilli</taxon>
        <taxon>Lactobacillales</taxon>
        <taxon>Lactobacillaceae</taxon>
        <taxon>Ligilactobacillus</taxon>
    </lineage>
</organism>
<proteinExistence type="inferred from homology"/>
<gene>
    <name evidence="9" type="ORF">FC14_GL001363</name>
</gene>
<reference evidence="9 10" key="1">
    <citation type="journal article" date="2015" name="Genome Announc.">
        <title>Expanding the biotechnology potential of lactobacilli through comparative genomics of 213 strains and associated genera.</title>
        <authorList>
            <person name="Sun Z."/>
            <person name="Harris H.M."/>
            <person name="McCann A."/>
            <person name="Guo C."/>
            <person name="Argimon S."/>
            <person name="Zhang W."/>
            <person name="Yang X."/>
            <person name="Jeffery I.B."/>
            <person name="Cooney J.C."/>
            <person name="Kagawa T.F."/>
            <person name="Liu W."/>
            <person name="Song Y."/>
            <person name="Salvetti E."/>
            <person name="Wrobel A."/>
            <person name="Rasinkangas P."/>
            <person name="Parkhill J."/>
            <person name="Rea M.C."/>
            <person name="O'Sullivan O."/>
            <person name="Ritari J."/>
            <person name="Douillard F.P."/>
            <person name="Paul Ross R."/>
            <person name="Yang R."/>
            <person name="Briner A.E."/>
            <person name="Felis G.E."/>
            <person name="de Vos W.M."/>
            <person name="Barrangou R."/>
            <person name="Klaenhammer T.R."/>
            <person name="Caufield P.W."/>
            <person name="Cui Y."/>
            <person name="Zhang H."/>
            <person name="O'Toole P.W."/>
        </authorList>
    </citation>
    <scope>NUCLEOTIDE SEQUENCE [LARGE SCALE GENOMIC DNA]</scope>
    <source>
        <strain evidence="9 10">DSM 20509</strain>
    </source>
</reference>
<evidence type="ECO:0000256" key="4">
    <source>
        <dbReference type="ARBA" id="ARBA00022475"/>
    </source>
</evidence>
<evidence type="ECO:0000313" key="9">
    <source>
        <dbReference type="EMBL" id="KRM65395.1"/>
    </source>
</evidence>
<comment type="subcellular location">
    <subcellularLocation>
        <location evidence="1">Cell inner membrane</location>
        <topology evidence="1">Multi-pass membrane protein</topology>
    </subcellularLocation>
</comment>
<comment type="similarity">
    <text evidence="2">Belongs to the PsiE family.</text>
</comment>
<accession>A0A0R2APE1</accession>
<evidence type="ECO:0000256" key="8">
    <source>
        <dbReference type="SAM" id="Phobius"/>
    </source>
</evidence>
<keyword evidence="10" id="KW-1185">Reference proteome</keyword>